<comment type="caution">
    <text evidence="1">The sequence shown here is derived from an EMBL/GenBank/DDBJ whole genome shotgun (WGS) entry which is preliminary data.</text>
</comment>
<keyword evidence="2" id="KW-1185">Reference proteome</keyword>
<accession>A0A402AT31</accession>
<reference evidence="2" key="1">
    <citation type="submission" date="2018-12" db="EMBL/GenBank/DDBJ databases">
        <title>Tengunoibacter tsumagoiensis gen. nov., sp. nov., Dictyobacter kobayashii sp. nov., D. alpinus sp. nov., and D. joshuensis sp. nov. and description of Dictyobacteraceae fam. nov. within the order Ktedonobacterales isolated from Tengu-no-mugimeshi.</title>
        <authorList>
            <person name="Wang C.M."/>
            <person name="Zheng Y."/>
            <person name="Sakai Y."/>
            <person name="Toyoda A."/>
            <person name="Minakuchi Y."/>
            <person name="Abe K."/>
            <person name="Yokota A."/>
            <person name="Yabe S."/>
        </authorList>
    </citation>
    <scope>NUCLEOTIDE SEQUENCE [LARGE SCALE GENOMIC DNA]</scope>
    <source>
        <strain evidence="2">Uno11</strain>
    </source>
</reference>
<organism evidence="1 2">
    <name type="scientific">Dictyobacter kobayashii</name>
    <dbReference type="NCBI Taxonomy" id="2014872"/>
    <lineage>
        <taxon>Bacteria</taxon>
        <taxon>Bacillati</taxon>
        <taxon>Chloroflexota</taxon>
        <taxon>Ktedonobacteria</taxon>
        <taxon>Ktedonobacterales</taxon>
        <taxon>Dictyobacteraceae</taxon>
        <taxon>Dictyobacter</taxon>
    </lineage>
</organism>
<dbReference type="RefSeq" id="WP_126554955.1">
    <property type="nucleotide sequence ID" value="NZ_BIFS01000002.1"/>
</dbReference>
<evidence type="ECO:0000313" key="1">
    <source>
        <dbReference type="EMBL" id="GCE22290.1"/>
    </source>
</evidence>
<sequence>MMQNEKIKLRKLRTRVLGVFIALLLLLISVGFLFNVPGTANAAHLPPANSGARSNSVAGGSGATLPYVEMEAHSAATKGTIVGPSFQLGDLASDAVDRTIVQLTQGNLCNLHCPNRPMPLISVIAFQMRQVAAALTPH</sequence>
<protein>
    <submittedName>
        <fullName evidence="1">Uncharacterized protein</fullName>
    </submittedName>
</protein>
<evidence type="ECO:0000313" key="2">
    <source>
        <dbReference type="Proteomes" id="UP000287188"/>
    </source>
</evidence>
<proteinExistence type="predicted"/>
<name>A0A402AT31_9CHLR</name>
<dbReference type="EMBL" id="BIFS01000002">
    <property type="protein sequence ID" value="GCE22290.1"/>
    <property type="molecule type" value="Genomic_DNA"/>
</dbReference>
<gene>
    <name evidence="1" type="ORF">KDK_60900</name>
</gene>
<dbReference type="AlphaFoldDB" id="A0A402AT31"/>
<dbReference type="Proteomes" id="UP000287188">
    <property type="component" value="Unassembled WGS sequence"/>
</dbReference>